<dbReference type="eggNOG" id="KOG2360">
    <property type="taxonomic scope" value="Eukaryota"/>
</dbReference>
<evidence type="ECO:0000256" key="4">
    <source>
        <dbReference type="ARBA" id="ARBA00022884"/>
    </source>
</evidence>
<gene>
    <name evidence="9" type="ORF">BE221DRAFT_79070</name>
</gene>
<dbReference type="PANTHER" id="PTHR22807">
    <property type="entry name" value="NOP2 YEAST -RELATED NOL1/NOP2/FMU SUN DOMAIN-CONTAINING"/>
    <property type="match status" value="1"/>
</dbReference>
<keyword evidence="2 6" id="KW-0808">Transferase</keyword>
<dbReference type="PROSITE" id="PS51686">
    <property type="entry name" value="SAM_MT_RSMB_NOP"/>
    <property type="match status" value="1"/>
</dbReference>
<feature type="binding site" evidence="6">
    <location>
        <position position="288"/>
    </location>
    <ligand>
        <name>S-adenosyl-L-methionine</name>
        <dbReference type="ChEBI" id="CHEBI:59789"/>
    </ligand>
</feature>
<name>A0A1Y5I396_OSTTA</name>
<dbReference type="GO" id="GO:0008173">
    <property type="term" value="F:RNA methyltransferase activity"/>
    <property type="evidence" value="ECO:0007669"/>
    <property type="project" value="InterPro"/>
</dbReference>
<dbReference type="GO" id="GO:0003723">
    <property type="term" value="F:RNA binding"/>
    <property type="evidence" value="ECO:0007669"/>
    <property type="project" value="UniProtKB-UniRule"/>
</dbReference>
<dbReference type="InterPro" id="IPR049561">
    <property type="entry name" value="NSUN5_7_fdxn-like"/>
</dbReference>
<dbReference type="InterPro" id="IPR049560">
    <property type="entry name" value="MeTrfase_RsmB-F_NOP2_cat"/>
</dbReference>
<reference evidence="9" key="1">
    <citation type="submission" date="2017-04" db="EMBL/GenBank/DDBJ databases">
        <title>Population genomics of picophytoplankton unveils novel chromosome hypervariability.</title>
        <authorList>
            <consortium name="DOE Joint Genome Institute"/>
            <person name="Blanc-Mathieu R."/>
            <person name="Krasovec M."/>
            <person name="Hebrard M."/>
            <person name="Yau S."/>
            <person name="Desgranges E."/>
            <person name="Martin J."/>
            <person name="Schackwitz W."/>
            <person name="Kuo A."/>
            <person name="Salin G."/>
            <person name="Donnadieu C."/>
            <person name="Desdevises Y."/>
            <person name="Sanchez-Ferandin S."/>
            <person name="Moreau H."/>
            <person name="Rivals E."/>
            <person name="Grigoriev I.V."/>
            <person name="Grimsley N."/>
            <person name="Eyre-Walker A."/>
            <person name="Piganeau G."/>
        </authorList>
    </citation>
    <scope>NUCLEOTIDE SEQUENCE [LARGE SCALE GENOMIC DNA]</scope>
    <source>
        <strain evidence="9">RCC 1115</strain>
    </source>
</reference>
<feature type="domain" description="SAM-dependent MTase RsmB/NOP-type" evidence="8">
    <location>
        <begin position="174"/>
        <end position="474"/>
    </location>
</feature>
<keyword evidence="4 6" id="KW-0694">RNA-binding</keyword>
<dbReference type="InterPro" id="IPR029063">
    <property type="entry name" value="SAM-dependent_MTases_sf"/>
</dbReference>
<organism evidence="9">
    <name type="scientific">Ostreococcus tauri</name>
    <name type="common">Marine green alga</name>
    <dbReference type="NCBI Taxonomy" id="70448"/>
    <lineage>
        <taxon>Eukaryota</taxon>
        <taxon>Viridiplantae</taxon>
        <taxon>Chlorophyta</taxon>
        <taxon>Mamiellophyceae</taxon>
        <taxon>Mamiellales</taxon>
        <taxon>Bathycoccaceae</taxon>
        <taxon>Ostreococcus</taxon>
    </lineage>
</organism>
<feature type="active site" description="Nucleophile" evidence="6">
    <location>
        <position position="403"/>
    </location>
</feature>
<dbReference type="GO" id="GO:0005730">
    <property type="term" value="C:nucleolus"/>
    <property type="evidence" value="ECO:0007669"/>
    <property type="project" value="TreeGrafter"/>
</dbReference>
<feature type="region of interest" description="Disordered" evidence="7">
    <location>
        <begin position="479"/>
        <end position="533"/>
    </location>
</feature>
<dbReference type="FunFam" id="3.40.50.150:FF:000164">
    <property type="entry name" value="Methyltransferase NSUN5, putative"/>
    <property type="match status" value="1"/>
</dbReference>
<dbReference type="PRINTS" id="PR02008">
    <property type="entry name" value="RCMTFAMILY"/>
</dbReference>
<dbReference type="InterPro" id="IPR023267">
    <property type="entry name" value="RCMT"/>
</dbReference>
<dbReference type="Gene3D" id="3.40.50.150">
    <property type="entry name" value="Vaccinia Virus protein VP39"/>
    <property type="match status" value="1"/>
</dbReference>
<dbReference type="SUPFAM" id="SSF53335">
    <property type="entry name" value="S-adenosyl-L-methionine-dependent methyltransferases"/>
    <property type="match status" value="1"/>
</dbReference>
<feature type="binding site" evidence="6">
    <location>
        <begin position="264"/>
        <end position="270"/>
    </location>
    <ligand>
        <name>S-adenosyl-L-methionine</name>
        <dbReference type="ChEBI" id="CHEBI:59789"/>
    </ligand>
</feature>
<protein>
    <submittedName>
        <fullName evidence="9">tRNA and rRNA cytosine-C5-methylase</fullName>
    </submittedName>
</protein>
<accession>A0A1Y5I396</accession>
<evidence type="ECO:0000256" key="2">
    <source>
        <dbReference type="ARBA" id="ARBA00022679"/>
    </source>
</evidence>
<proteinExistence type="inferred from homology"/>
<evidence type="ECO:0000256" key="6">
    <source>
        <dbReference type="PROSITE-ProRule" id="PRU01023"/>
    </source>
</evidence>
<dbReference type="InterPro" id="IPR001678">
    <property type="entry name" value="MeTrfase_RsmB-F_NOP2_dom"/>
</dbReference>
<evidence type="ECO:0000256" key="5">
    <source>
        <dbReference type="ARBA" id="ARBA00053002"/>
    </source>
</evidence>
<dbReference type="Proteomes" id="UP000195557">
    <property type="component" value="Unassembled WGS sequence"/>
</dbReference>
<evidence type="ECO:0000313" key="9">
    <source>
        <dbReference type="EMBL" id="OUS43998.1"/>
    </source>
</evidence>
<evidence type="ECO:0000259" key="8">
    <source>
        <dbReference type="PROSITE" id="PS51686"/>
    </source>
</evidence>
<keyword evidence="3 6" id="KW-0949">S-adenosyl-L-methionine</keyword>
<keyword evidence="1 6" id="KW-0489">Methyltransferase</keyword>
<comment type="catalytic activity">
    <reaction evidence="5">
        <text>a cytidine in 25S rRNA + S-adenosyl-L-methionine = a 5-methylcytidine in 25S rRNA + S-adenosyl-L-homocysteine + H(+)</text>
        <dbReference type="Rhea" id="RHEA:47780"/>
        <dbReference type="Rhea" id="RHEA-COMP:11911"/>
        <dbReference type="Rhea" id="RHEA-COMP:11912"/>
        <dbReference type="ChEBI" id="CHEBI:15378"/>
        <dbReference type="ChEBI" id="CHEBI:57856"/>
        <dbReference type="ChEBI" id="CHEBI:59789"/>
        <dbReference type="ChEBI" id="CHEBI:74483"/>
        <dbReference type="ChEBI" id="CHEBI:82748"/>
    </reaction>
</comment>
<dbReference type="Pfam" id="PF01189">
    <property type="entry name" value="Methyltr_RsmB-F"/>
    <property type="match status" value="1"/>
</dbReference>
<sequence>MNILSPPHSPPPMSRARAPDAVALNETREDAARAVGALLAAAATRTRGASIKARTLAPHVRHKRATHAVTCETIKHARTIKSVFADACEDLRALVDEDAGESEGKETFRRRGEAYVYAYETLFGNGRGLERWEGGEGCAIARKNEEAMREALKREMTLRGVSSAKALSELVVEASEGASVRYSRTARVNTLKMTVKDALEVFRGDGFECDVDALIDTLLVFPAGTDLHAHRLVKSGGVVLQGRASCLPAAALAPERGWACIDGCAAPGNKTTQLAAMVGREGGVYAFDADAKRLKRLKENATTTGSHAIIRAKCQDFLTVDPANQQYASVRALLLDPSCSGSGTEVNRGDIMLREALCDDNDDENEVDAADHDRVEKLAAFQKKALTHAFNFPEVQRVSYSTCSVYEKENEEVVRDVMGAANERGFKLVHALPAWHRRGIAIDGLSESQARCLIRADPIEDDMEGFFVAVFERDVERTRSKGCELPPSNPNAAAAKAESERDKKKRSMKHATIAQPVYAKKKSKGGKPAPLFR</sequence>
<dbReference type="Gene3D" id="3.30.70.1170">
    <property type="entry name" value="Sun protein, domain 3"/>
    <property type="match status" value="1"/>
</dbReference>
<feature type="binding site" evidence="6">
    <location>
        <position position="336"/>
    </location>
    <ligand>
        <name>S-adenosyl-L-methionine</name>
        <dbReference type="ChEBI" id="CHEBI:59789"/>
    </ligand>
</feature>
<evidence type="ECO:0000256" key="1">
    <source>
        <dbReference type="ARBA" id="ARBA00022603"/>
    </source>
</evidence>
<dbReference type="Pfam" id="PF21148">
    <property type="entry name" value="NSUN5_fdxn-like"/>
    <property type="match status" value="1"/>
</dbReference>
<dbReference type="PANTHER" id="PTHR22807:SF4">
    <property type="entry name" value="28S RRNA (CYTOSINE-C(5))-METHYLTRANSFERASE"/>
    <property type="match status" value="1"/>
</dbReference>
<evidence type="ECO:0000256" key="7">
    <source>
        <dbReference type="SAM" id="MobiDB-lite"/>
    </source>
</evidence>
<comment type="similarity">
    <text evidence="6">Belongs to the class I-like SAM-binding methyltransferase superfamily. RsmB/NOP family.</text>
</comment>
<feature type="binding site" evidence="6">
    <location>
        <position position="316"/>
    </location>
    <ligand>
        <name>S-adenosyl-L-methionine</name>
        <dbReference type="ChEBI" id="CHEBI:59789"/>
    </ligand>
</feature>
<dbReference type="EMBL" id="KZ155826">
    <property type="protein sequence ID" value="OUS43998.1"/>
    <property type="molecule type" value="Genomic_DNA"/>
</dbReference>
<dbReference type="GO" id="GO:0070475">
    <property type="term" value="P:rRNA base methylation"/>
    <property type="evidence" value="ECO:0007669"/>
    <property type="project" value="TreeGrafter"/>
</dbReference>
<evidence type="ECO:0000256" key="3">
    <source>
        <dbReference type="ARBA" id="ARBA00022691"/>
    </source>
</evidence>
<dbReference type="AlphaFoldDB" id="A0A1Y5I396"/>